<dbReference type="Ensembl" id="ENSCMIT00000039088.1">
    <property type="protein sequence ID" value="ENSCMIP00000038538.1"/>
    <property type="gene ID" value="ENSCMIG00000016169.1"/>
</dbReference>
<dbReference type="InterPro" id="IPR028224">
    <property type="entry name" value="Otospiralin"/>
</dbReference>
<evidence type="ECO:0000313" key="3">
    <source>
        <dbReference type="Ensembl" id="ENSCMIP00000038538.1"/>
    </source>
</evidence>
<dbReference type="Pfam" id="PF15182">
    <property type="entry name" value="OTOS"/>
    <property type="match status" value="1"/>
</dbReference>
<reference evidence="3" key="4">
    <citation type="submission" date="2025-08" db="UniProtKB">
        <authorList>
            <consortium name="Ensembl"/>
        </authorList>
    </citation>
    <scope>IDENTIFICATION</scope>
</reference>
<dbReference type="PANTHER" id="PTHR35073:SF1">
    <property type="entry name" value="OTOSPIRALIN"/>
    <property type="match status" value="1"/>
</dbReference>
<proteinExistence type="predicted"/>
<dbReference type="AlphaFoldDB" id="A0A4W3JKF6"/>
<feature type="region of interest" description="Disordered" evidence="1">
    <location>
        <begin position="90"/>
        <end position="130"/>
    </location>
</feature>
<keyword evidence="4" id="KW-1185">Reference proteome</keyword>
<feature type="chain" id="PRO_5021247239" description="Otospiralin" evidence="2">
    <location>
        <begin position="31"/>
        <end position="130"/>
    </location>
</feature>
<dbReference type="GeneTree" id="ENSGT00390000011600"/>
<evidence type="ECO:0000256" key="1">
    <source>
        <dbReference type="SAM" id="MobiDB-lite"/>
    </source>
</evidence>
<keyword evidence="2" id="KW-0732">Signal</keyword>
<reference evidence="4" key="1">
    <citation type="journal article" date="2006" name="Science">
        <title>Ancient noncoding elements conserved in the human genome.</title>
        <authorList>
            <person name="Venkatesh B."/>
            <person name="Kirkness E.F."/>
            <person name="Loh Y.H."/>
            <person name="Halpern A.L."/>
            <person name="Lee A.P."/>
            <person name="Johnson J."/>
            <person name="Dandona N."/>
            <person name="Viswanathan L.D."/>
            <person name="Tay A."/>
            <person name="Venter J.C."/>
            <person name="Strausberg R.L."/>
            <person name="Brenner S."/>
        </authorList>
    </citation>
    <scope>NUCLEOTIDE SEQUENCE [LARGE SCALE GENOMIC DNA]</scope>
</reference>
<dbReference type="Proteomes" id="UP000314986">
    <property type="component" value="Unassembled WGS sequence"/>
</dbReference>
<feature type="signal peptide" evidence="2">
    <location>
        <begin position="1"/>
        <end position="30"/>
    </location>
</feature>
<reference evidence="4" key="3">
    <citation type="journal article" date="2014" name="Nature">
        <title>Elephant shark genome provides unique insights into gnathostome evolution.</title>
        <authorList>
            <consortium name="International Elephant Shark Genome Sequencing Consortium"/>
            <person name="Venkatesh B."/>
            <person name="Lee A.P."/>
            <person name="Ravi V."/>
            <person name="Maurya A.K."/>
            <person name="Lian M.M."/>
            <person name="Swann J.B."/>
            <person name="Ohta Y."/>
            <person name="Flajnik M.F."/>
            <person name="Sutoh Y."/>
            <person name="Kasahara M."/>
            <person name="Hoon S."/>
            <person name="Gangu V."/>
            <person name="Roy S.W."/>
            <person name="Irimia M."/>
            <person name="Korzh V."/>
            <person name="Kondrychyn I."/>
            <person name="Lim Z.W."/>
            <person name="Tay B.H."/>
            <person name="Tohari S."/>
            <person name="Kong K.W."/>
            <person name="Ho S."/>
            <person name="Lorente-Galdos B."/>
            <person name="Quilez J."/>
            <person name="Marques-Bonet T."/>
            <person name="Raney B.J."/>
            <person name="Ingham P.W."/>
            <person name="Tay A."/>
            <person name="Hillier L.W."/>
            <person name="Minx P."/>
            <person name="Boehm T."/>
            <person name="Wilson R.K."/>
            <person name="Brenner S."/>
            <person name="Warren W.C."/>
        </authorList>
    </citation>
    <scope>NUCLEOTIDE SEQUENCE [LARGE SCALE GENOMIC DNA]</scope>
</reference>
<evidence type="ECO:0000313" key="4">
    <source>
        <dbReference type="Proteomes" id="UP000314986"/>
    </source>
</evidence>
<organism evidence="3 4">
    <name type="scientific">Callorhinchus milii</name>
    <name type="common">Ghost shark</name>
    <dbReference type="NCBI Taxonomy" id="7868"/>
    <lineage>
        <taxon>Eukaryota</taxon>
        <taxon>Metazoa</taxon>
        <taxon>Chordata</taxon>
        <taxon>Craniata</taxon>
        <taxon>Vertebrata</taxon>
        <taxon>Chondrichthyes</taxon>
        <taxon>Holocephali</taxon>
        <taxon>Chimaeriformes</taxon>
        <taxon>Callorhinchidae</taxon>
        <taxon>Callorhinchus</taxon>
    </lineage>
</organism>
<protein>
    <recommendedName>
        <fullName evidence="5">Otospiralin</fullName>
    </recommendedName>
</protein>
<gene>
    <name evidence="3" type="primary">otos</name>
</gene>
<reference evidence="4" key="2">
    <citation type="journal article" date="2007" name="PLoS Biol.">
        <title>Survey sequencing and comparative analysis of the elephant shark (Callorhinchus milii) genome.</title>
        <authorList>
            <person name="Venkatesh B."/>
            <person name="Kirkness E.F."/>
            <person name="Loh Y.H."/>
            <person name="Halpern A.L."/>
            <person name="Lee A.P."/>
            <person name="Johnson J."/>
            <person name="Dandona N."/>
            <person name="Viswanathan L.D."/>
            <person name="Tay A."/>
            <person name="Venter J.C."/>
            <person name="Strausberg R.L."/>
            <person name="Brenner S."/>
        </authorList>
    </citation>
    <scope>NUCLEOTIDE SEQUENCE [LARGE SCALE GENOMIC DNA]</scope>
</reference>
<evidence type="ECO:0000256" key="2">
    <source>
        <dbReference type="SAM" id="SignalP"/>
    </source>
</evidence>
<dbReference type="PANTHER" id="PTHR35073">
    <property type="entry name" value="OTOSPIRALIN"/>
    <property type="match status" value="1"/>
</dbReference>
<feature type="compositionally biased region" description="Basic and acidic residues" evidence="1">
    <location>
        <begin position="102"/>
        <end position="130"/>
    </location>
</feature>
<reference evidence="3" key="5">
    <citation type="submission" date="2025-09" db="UniProtKB">
        <authorList>
            <consortium name="Ensembl"/>
        </authorList>
    </citation>
    <scope>IDENTIFICATION</scope>
</reference>
<name>A0A4W3JKF6_CALMI</name>
<dbReference type="STRING" id="7868.ENSCMIP00000038538"/>
<sequence length="130" mass="15506">MSNCSFSVKMKWFVCIWLCVFLTLNILTEARVIQESDVERVQKRSLPYWNYSANDFWHYVEYFRSIGAYDRIQEMAHTFYAHFPIEETLGYEAPDPPQTPEKPVKKPEKKPEEKKPVEEKPVEEKPVENE</sequence>
<dbReference type="InParanoid" id="A0A4W3JKF6"/>
<accession>A0A4W3JKF6</accession>
<dbReference type="GO" id="GO:0007605">
    <property type="term" value="P:sensory perception of sound"/>
    <property type="evidence" value="ECO:0007669"/>
    <property type="project" value="InterPro"/>
</dbReference>
<evidence type="ECO:0008006" key="5">
    <source>
        <dbReference type="Google" id="ProtNLM"/>
    </source>
</evidence>